<keyword evidence="1" id="KW-0040">ANK repeat</keyword>
<organism evidence="2 3">
    <name type="scientific">Colletotrichum tabaci</name>
    <dbReference type="NCBI Taxonomy" id="1209068"/>
    <lineage>
        <taxon>Eukaryota</taxon>
        <taxon>Fungi</taxon>
        <taxon>Dikarya</taxon>
        <taxon>Ascomycota</taxon>
        <taxon>Pezizomycotina</taxon>
        <taxon>Sordariomycetes</taxon>
        <taxon>Hypocreomycetidae</taxon>
        <taxon>Glomerellales</taxon>
        <taxon>Glomerellaceae</taxon>
        <taxon>Colletotrichum</taxon>
        <taxon>Colletotrichum destructivum species complex</taxon>
    </lineage>
</organism>
<dbReference type="Proteomes" id="UP001327957">
    <property type="component" value="Unassembled WGS sequence"/>
</dbReference>
<evidence type="ECO:0000313" key="2">
    <source>
        <dbReference type="EMBL" id="KAK6225176.1"/>
    </source>
</evidence>
<dbReference type="AlphaFoldDB" id="A0AAV9TNR9"/>
<sequence length="380" mass="43063">MKSHSRPFKCDQEGCSFAQLGFSTQAHLRTHHAQYHGQKFEKPRALKYRKSKRQELKVILIDAIREGDVQTVRDMWDLAKPFRTTLLLAAVQERSSGPMLDMLIERAPYAADNVMTQKSLSRKHAYDLYCILKAAIATDNATIVGAFGIQQLLSSRLIQDRKKGDIFLGQVWMSNIINMAATRRNPHVVGIIAPQIPNIDFGLFMARIFPTKPDEEAEMATIQCIHRFRHLRAYKESVLDILKLLGFRCCSIPIAKLLLEDGAYPDGTHNTGYTALFAAAANTDRNSAEFIKFLLEQGAEISFTWKGQGLSDRPAARTFQKWLGLSLDDLINMYKKDQHPETPSQSPPLTVEPESYRSLEWDDEAIAGNEEQSDIFDWSN</sequence>
<dbReference type="EMBL" id="JASAOK010000002">
    <property type="protein sequence ID" value="KAK6225176.1"/>
    <property type="molecule type" value="Genomic_DNA"/>
</dbReference>
<evidence type="ECO:0000313" key="3">
    <source>
        <dbReference type="Proteomes" id="UP001327957"/>
    </source>
</evidence>
<dbReference type="PROSITE" id="PS50297">
    <property type="entry name" value="ANK_REP_REGION"/>
    <property type="match status" value="1"/>
</dbReference>
<keyword evidence="3" id="KW-1185">Reference proteome</keyword>
<dbReference type="InterPro" id="IPR036770">
    <property type="entry name" value="Ankyrin_rpt-contain_sf"/>
</dbReference>
<evidence type="ECO:0000256" key="1">
    <source>
        <dbReference type="PROSITE-ProRule" id="PRU00023"/>
    </source>
</evidence>
<accession>A0AAV9TNR9</accession>
<reference evidence="2 3" key="1">
    <citation type="submission" date="2023-04" db="EMBL/GenBank/DDBJ databases">
        <title>Colletotrichum tabacum stain YC1 causing leaf anthracnose on Nicotiana tabacum(L.) cv.</title>
        <authorList>
            <person name="Ji Z."/>
            <person name="Wang M."/>
            <person name="Zhang J."/>
            <person name="Wang N."/>
            <person name="Zhou Z."/>
        </authorList>
    </citation>
    <scope>NUCLEOTIDE SEQUENCE [LARGE SCALE GENOMIC DNA]</scope>
    <source>
        <strain evidence="2 3">YC1</strain>
    </source>
</reference>
<proteinExistence type="predicted"/>
<gene>
    <name evidence="2" type="ORF">QIS74_01223</name>
</gene>
<dbReference type="Gene3D" id="1.25.40.20">
    <property type="entry name" value="Ankyrin repeat-containing domain"/>
    <property type="match status" value="1"/>
</dbReference>
<comment type="caution">
    <text evidence="2">The sequence shown here is derived from an EMBL/GenBank/DDBJ whole genome shotgun (WGS) entry which is preliminary data.</text>
</comment>
<dbReference type="InterPro" id="IPR002110">
    <property type="entry name" value="Ankyrin_rpt"/>
</dbReference>
<dbReference type="SUPFAM" id="SSF48403">
    <property type="entry name" value="Ankyrin repeat"/>
    <property type="match status" value="1"/>
</dbReference>
<protein>
    <submittedName>
        <fullName evidence="2">SOM1 protein</fullName>
    </submittedName>
</protein>
<name>A0AAV9TNR9_9PEZI</name>
<dbReference type="Pfam" id="PF00023">
    <property type="entry name" value="Ank"/>
    <property type="match status" value="1"/>
</dbReference>
<feature type="repeat" description="ANK" evidence="1">
    <location>
        <begin position="271"/>
        <end position="306"/>
    </location>
</feature>
<dbReference type="PROSITE" id="PS50088">
    <property type="entry name" value="ANK_REPEAT"/>
    <property type="match status" value="1"/>
</dbReference>